<dbReference type="EMBL" id="PRBV01000005">
    <property type="protein sequence ID" value="RTJ79586.1"/>
    <property type="molecule type" value="Genomic_DNA"/>
</dbReference>
<name>A0A431EEA8_CAMJU</name>
<reference evidence="1" key="1">
    <citation type="submission" date="2018-01" db="EMBL/GenBank/DDBJ databases">
        <authorList>
            <person name="Kovanen S."/>
            <person name="Nieminen T."/>
            <person name="Pohja-Mykra M."/>
            <person name="Raunio-Saarnisto M."/>
            <person name="Sauvala M."/>
            <person name="Fredriksson-Ahomaa M."/>
            <person name="Hanninen M.-L."/>
            <person name="Kivisto R."/>
        </authorList>
    </citation>
    <scope>NUCLEOTIDE SEQUENCE</scope>
    <source>
        <strain evidence="1">SO-26</strain>
    </source>
</reference>
<proteinExistence type="predicted"/>
<dbReference type="SUPFAM" id="SSF52540">
    <property type="entry name" value="P-loop containing nucleoside triphosphate hydrolases"/>
    <property type="match status" value="1"/>
</dbReference>
<dbReference type="InterPro" id="IPR027417">
    <property type="entry name" value="P-loop_NTPase"/>
</dbReference>
<dbReference type="RefSeq" id="WP_126232145.1">
    <property type="nucleotide sequence ID" value="NZ_PQZD01000003.1"/>
</dbReference>
<dbReference type="AlphaFoldDB" id="A0A431EEA8"/>
<evidence type="ECO:0000313" key="2">
    <source>
        <dbReference type="EMBL" id="RTJ79586.1"/>
    </source>
</evidence>
<reference evidence="2 3" key="2">
    <citation type="journal article" date="2019" name="Appl. Environ. Microbiol.">
        <title>Population genetics and characterization of Campylobacter jejuni isolates in western jackdaws and game birds in Finland.</title>
        <authorList>
            <person name="Kovanen S."/>
            <person name="Rossi M."/>
            <person name="Pohja-Mykra M."/>
            <person name="Nieminen T."/>
            <person name="Raunio-Saarnisto M."/>
            <person name="Sauvala M."/>
            <person name="Fredriksson-Ahomaa M."/>
            <person name="Hanninen M.L."/>
            <person name="Kivisto R."/>
        </authorList>
    </citation>
    <scope>NUCLEOTIDE SEQUENCE [LARGE SCALE GENOMIC DNA]</scope>
    <source>
        <strain evidence="2 3">CB313</strain>
        <strain evidence="1">SO-26</strain>
    </source>
</reference>
<comment type="caution">
    <text evidence="2">The sequence shown here is derived from an EMBL/GenBank/DDBJ whole genome shotgun (WGS) entry which is preliminary data.</text>
</comment>
<organism evidence="2 3">
    <name type="scientific">Campylobacter jejuni</name>
    <dbReference type="NCBI Taxonomy" id="197"/>
    <lineage>
        <taxon>Bacteria</taxon>
        <taxon>Pseudomonadati</taxon>
        <taxon>Campylobacterota</taxon>
        <taxon>Epsilonproteobacteria</taxon>
        <taxon>Campylobacterales</taxon>
        <taxon>Campylobacteraceae</taxon>
        <taxon>Campylobacter</taxon>
    </lineage>
</organism>
<dbReference type="Proteomes" id="UP000288507">
    <property type="component" value="Unassembled WGS sequence"/>
</dbReference>
<evidence type="ECO:0000313" key="3">
    <source>
        <dbReference type="Proteomes" id="UP000288507"/>
    </source>
</evidence>
<dbReference type="EMBL" id="PQZD01000003">
    <property type="protein sequence ID" value="RTI48478.1"/>
    <property type="molecule type" value="Genomic_DNA"/>
</dbReference>
<sequence length="441" mass="49905">MEYKTLLSDFNNLLHSSGYANKVELLAEDISVNWKDNKYSTYWNLVMKKFNFKNKVESDVIEIGGKKFKLIILGPTDYSSMSGKYLYLLITVTSDTSGIITHFSIESDDKQTITKVMLSNVTLSSGNVMIVLPKEYVSIKHIMASIMSMGSEANRVSSNALVDNAERSKSLKKDPVVEIKEMWEIINTILDMVFLGSANGCIIGGTPGMGKTFTINQKLKSLGLIEGIDYVYFQGGKVTLIEFYRIMYENASATLIFDDSDSVFSHPDGVNMMKAALDSNPRRTVSYNSPAVLSKGLSTSFQFTGKMIFLTNLSLKEIDSAIRDRSLVMGVWLDREQIMADLKSKYMYVKSSEETSAEDDDSIKPIITREDKDRIYNWFNDYVKSNMEKGIDKPTQISMRLMKKMYDAYTDLKHTAKNTGGTEEDAWNRFVKLMDTQFKMS</sequence>
<dbReference type="Proteomes" id="UP000287197">
    <property type="component" value="Unassembled WGS sequence"/>
</dbReference>
<accession>A0A431EEA8</accession>
<gene>
    <name evidence="2" type="ORF">C3H57_04245</name>
    <name evidence="1" type="ORF">C3I27_03430</name>
</gene>
<evidence type="ECO:0000313" key="1">
    <source>
        <dbReference type="EMBL" id="RTI48478.1"/>
    </source>
</evidence>
<protein>
    <submittedName>
        <fullName evidence="2">Uncharacterized protein</fullName>
    </submittedName>
</protein>